<name>A0A919XKE3_9BACL</name>
<dbReference type="EMBL" id="BORQ01000004">
    <property type="protein sequence ID" value="GIO32460.1"/>
    <property type="molecule type" value="Genomic_DNA"/>
</dbReference>
<accession>A0A919XKE3</accession>
<keyword evidence="3" id="KW-1185">Reference proteome</keyword>
<feature type="signal peptide" evidence="1">
    <location>
        <begin position="1"/>
        <end position="25"/>
    </location>
</feature>
<reference evidence="2" key="1">
    <citation type="submission" date="2021-03" db="EMBL/GenBank/DDBJ databases">
        <title>Antimicrobial resistance genes in bacteria isolated from Japanese honey, and their potential for conferring macrolide and lincosamide resistance in the American foulbrood pathogen Paenibacillus larvae.</title>
        <authorList>
            <person name="Okamoto M."/>
            <person name="Kumagai M."/>
            <person name="Kanamori H."/>
            <person name="Takamatsu D."/>
        </authorList>
    </citation>
    <scope>NUCLEOTIDE SEQUENCE</scope>
    <source>
        <strain evidence="2">J2TS6</strain>
    </source>
</reference>
<comment type="caution">
    <text evidence="2">The sequence shown here is derived from an EMBL/GenBank/DDBJ whole genome shotgun (WGS) entry which is preliminary data.</text>
</comment>
<dbReference type="RefSeq" id="WP_160039252.1">
    <property type="nucleotide sequence ID" value="NZ_BORQ01000004.1"/>
</dbReference>
<feature type="chain" id="PRO_5038635869" description="Peptidase" evidence="1">
    <location>
        <begin position="26"/>
        <end position="417"/>
    </location>
</feature>
<sequence length="417" mass="44582">MNKMYKVLATASILALAAMPVAANAQQLPAQAVQKGNANKQTDVKNVPATWGQITNFVHDKSDKFITVTGRGLAPTDQDEIILAITPKTKFIDAKGKTVPLQKIIDGHKTVKAFYSPNITKSIPARGTALTLVVQDQSFSAIDGKVTEVRDGSILVKGTDVYNKHDEEIWLHFADKATIIDQNRKTIAAGDIKEGMSVRAFYGPAVAMSLPPQSGTNYVIVNTEDTGSGETGNEDQELKAGTDGIITNTADGKVTVIGKAHEKGGVNYVVLSIDDKTQIVDEDGKALTKDALKADTRVDAYYSDIMLMIYPAQTHAGKIVVKKAETVKIEGTVKASDRTSADQVYVNVGSDDSIDNDVILNISKDTTIIPTLGGETALRAGTKIIAYHSPIMTKSIPGITNAEVVIVTSDKDAVQPK</sequence>
<dbReference type="AlphaFoldDB" id="A0A919XKE3"/>
<organism evidence="2 3">
    <name type="scientific">Paenibacillus albilobatus</name>
    <dbReference type="NCBI Taxonomy" id="2716884"/>
    <lineage>
        <taxon>Bacteria</taxon>
        <taxon>Bacillati</taxon>
        <taxon>Bacillota</taxon>
        <taxon>Bacilli</taxon>
        <taxon>Bacillales</taxon>
        <taxon>Paenibacillaceae</taxon>
        <taxon>Paenibacillus</taxon>
    </lineage>
</organism>
<evidence type="ECO:0008006" key="4">
    <source>
        <dbReference type="Google" id="ProtNLM"/>
    </source>
</evidence>
<evidence type="ECO:0000313" key="3">
    <source>
        <dbReference type="Proteomes" id="UP000679779"/>
    </source>
</evidence>
<keyword evidence="1" id="KW-0732">Signal</keyword>
<proteinExistence type="predicted"/>
<gene>
    <name evidence="2" type="ORF">J2TS6_36010</name>
</gene>
<dbReference type="Proteomes" id="UP000679779">
    <property type="component" value="Unassembled WGS sequence"/>
</dbReference>
<evidence type="ECO:0000256" key="1">
    <source>
        <dbReference type="SAM" id="SignalP"/>
    </source>
</evidence>
<evidence type="ECO:0000313" key="2">
    <source>
        <dbReference type="EMBL" id="GIO32460.1"/>
    </source>
</evidence>
<protein>
    <recommendedName>
        <fullName evidence="4">Peptidase</fullName>
    </recommendedName>
</protein>